<dbReference type="AlphaFoldDB" id="A0A329R429"/>
<sequence>MTPARASQPSWWSMMHCPLISTIALGIVLVSGFSRDPCPPAKITACQTVRSSTMGRTLAWRTSERHRRASTFGQLGTSHIATERRRAGHDPLPRIDANQAYPTYRMIVMSGRIRTMRAYLGAATSETQGTPASGITVLDIDGPKFTVEDSVEAQDPRYLALSPDGNVLYAVAERKDGQVCAWTVDGTRLVPLGRPQPTKGASPCHLSVHPSGRFLLSACYRSGTVTVNPIHRDGSLGEPVHTMQHSGVGPNNERQEGPHAHMVITDPGKGAGRGHVIAVDLGTDTVYRYHFDETTGALQLASELRTPPGAGPRHLVVQDRYAYVANELDSTVTVMGLDSGTALFTSSTRPAGARETSYPSAIRLAPNGRFLYVANRVVDEIAVFSVDGPELKLVTNVPCGGEHPRDIALSPDGQYLYSANQYDDTITTFRIDPVTGIPEPIGESFTTFSPTCLVFA</sequence>
<evidence type="ECO:0000313" key="3">
    <source>
        <dbReference type="Proteomes" id="UP000250462"/>
    </source>
</evidence>
<dbReference type="Gene3D" id="2.130.10.10">
    <property type="entry name" value="YVTN repeat-like/Quinoprotein amine dehydrogenase"/>
    <property type="match status" value="1"/>
</dbReference>
<accession>A0A329R429</accession>
<dbReference type="InterPro" id="IPR011048">
    <property type="entry name" value="Haem_d1_sf"/>
</dbReference>
<evidence type="ECO:0000256" key="1">
    <source>
        <dbReference type="ARBA" id="ARBA00005564"/>
    </source>
</evidence>
<dbReference type="GO" id="GO:0017057">
    <property type="term" value="F:6-phosphogluconolactonase activity"/>
    <property type="evidence" value="ECO:0007669"/>
    <property type="project" value="TreeGrafter"/>
</dbReference>
<reference evidence="2 3" key="1">
    <citation type="submission" date="2018-06" db="EMBL/GenBank/DDBJ databases">
        <title>Phytoactinopolyspora halophila sp. nov., a novel halophilic actinomycete isolated from a saline soil in China.</title>
        <authorList>
            <person name="Tang S.-K."/>
        </authorList>
    </citation>
    <scope>NUCLEOTIDE SEQUENCE [LARGE SCALE GENOMIC DNA]</scope>
    <source>
        <strain evidence="2 3">YIM 96934</strain>
    </source>
</reference>
<dbReference type="InterPro" id="IPR019405">
    <property type="entry name" value="Lactonase_7-beta_prop"/>
</dbReference>
<protein>
    <submittedName>
        <fullName evidence="2">Lactonase family protein</fullName>
    </submittedName>
</protein>
<comment type="caution">
    <text evidence="2">The sequence shown here is derived from an EMBL/GenBank/DDBJ whole genome shotgun (WGS) entry which is preliminary data.</text>
</comment>
<dbReference type="Proteomes" id="UP000250462">
    <property type="component" value="Unassembled WGS sequence"/>
</dbReference>
<dbReference type="InterPro" id="IPR015943">
    <property type="entry name" value="WD40/YVTN_repeat-like_dom_sf"/>
</dbReference>
<proteinExistence type="inferred from homology"/>
<organism evidence="2 3">
    <name type="scientific">Phytoactinopolyspora halophila</name>
    <dbReference type="NCBI Taxonomy" id="1981511"/>
    <lineage>
        <taxon>Bacteria</taxon>
        <taxon>Bacillati</taxon>
        <taxon>Actinomycetota</taxon>
        <taxon>Actinomycetes</taxon>
        <taxon>Jiangellales</taxon>
        <taxon>Jiangellaceae</taxon>
        <taxon>Phytoactinopolyspora</taxon>
    </lineage>
</organism>
<evidence type="ECO:0000313" key="2">
    <source>
        <dbReference type="EMBL" id="RAW17808.1"/>
    </source>
</evidence>
<name>A0A329R429_9ACTN</name>
<dbReference type="Pfam" id="PF10282">
    <property type="entry name" value="Lactonase"/>
    <property type="match status" value="1"/>
</dbReference>
<dbReference type="PANTHER" id="PTHR30344:SF1">
    <property type="entry name" value="6-PHOSPHOGLUCONOLACTONASE"/>
    <property type="match status" value="1"/>
</dbReference>
<dbReference type="SUPFAM" id="SSF51004">
    <property type="entry name" value="C-terminal (heme d1) domain of cytochrome cd1-nitrite reductase"/>
    <property type="match status" value="1"/>
</dbReference>
<dbReference type="InterPro" id="IPR050282">
    <property type="entry name" value="Cycloisomerase_2"/>
</dbReference>
<comment type="similarity">
    <text evidence="1">Belongs to the cycloisomerase 2 family.</text>
</comment>
<dbReference type="GO" id="GO:0005829">
    <property type="term" value="C:cytosol"/>
    <property type="evidence" value="ECO:0007669"/>
    <property type="project" value="TreeGrafter"/>
</dbReference>
<gene>
    <name evidence="2" type="ORF">DPM12_02825</name>
</gene>
<dbReference type="PANTHER" id="PTHR30344">
    <property type="entry name" value="6-PHOSPHOGLUCONOLACTONASE-RELATED"/>
    <property type="match status" value="1"/>
</dbReference>
<keyword evidence="3" id="KW-1185">Reference proteome</keyword>
<dbReference type="EMBL" id="QMIG01000002">
    <property type="protein sequence ID" value="RAW17808.1"/>
    <property type="molecule type" value="Genomic_DNA"/>
</dbReference>